<reference evidence="8" key="1">
    <citation type="submission" date="2023-02" db="EMBL/GenBank/DDBJ databases">
        <title>Genome of toxic invasive species Heracleum sosnowskyi carries increased number of genes despite the absence of recent whole-genome duplications.</title>
        <authorList>
            <person name="Schelkunov M."/>
            <person name="Shtratnikova V."/>
            <person name="Makarenko M."/>
            <person name="Klepikova A."/>
            <person name="Omelchenko D."/>
            <person name="Novikova G."/>
            <person name="Obukhova E."/>
            <person name="Bogdanov V."/>
            <person name="Penin A."/>
            <person name="Logacheva M."/>
        </authorList>
    </citation>
    <scope>NUCLEOTIDE SEQUENCE</scope>
    <source>
        <strain evidence="8">Hsosn_3</strain>
        <tissue evidence="8">Leaf</tissue>
    </source>
</reference>
<accession>A0AAD8HC49</accession>
<feature type="domain" description="BURP" evidence="7">
    <location>
        <begin position="408"/>
        <end position="622"/>
    </location>
</feature>
<dbReference type="PANTHER" id="PTHR31458:SF18">
    <property type="entry name" value="BURP DOMAIN-CONTAINING PROTEIN-RELATED"/>
    <property type="match status" value="1"/>
</dbReference>
<evidence type="ECO:0000313" key="9">
    <source>
        <dbReference type="Proteomes" id="UP001237642"/>
    </source>
</evidence>
<keyword evidence="3" id="KW-0134">Cell wall</keyword>
<dbReference type="PROSITE" id="PS51277">
    <property type="entry name" value="BURP"/>
    <property type="match status" value="1"/>
</dbReference>
<dbReference type="Proteomes" id="UP001237642">
    <property type="component" value="Unassembled WGS sequence"/>
</dbReference>
<comment type="subcellular location">
    <subcellularLocation>
        <location evidence="1">Secreted</location>
        <location evidence="1">Cell wall</location>
    </subcellularLocation>
    <subcellularLocation>
        <location evidence="2">Secreted</location>
        <location evidence="2">Extracellular space</location>
        <location evidence="2">Apoplast</location>
    </subcellularLocation>
</comment>
<evidence type="ECO:0000256" key="6">
    <source>
        <dbReference type="ARBA" id="ARBA00023180"/>
    </source>
</evidence>
<dbReference type="InterPro" id="IPR051897">
    <property type="entry name" value="PG-associated_BURP"/>
</dbReference>
<evidence type="ECO:0000313" key="8">
    <source>
        <dbReference type="EMBL" id="KAK1363325.1"/>
    </source>
</evidence>
<dbReference type="PANTHER" id="PTHR31458">
    <property type="entry name" value="POLYGALACTURONASE 1 BETA-LIKE PROTEIN 2"/>
    <property type="match status" value="1"/>
</dbReference>
<keyword evidence="4" id="KW-0052">Apoplast</keyword>
<keyword evidence="3" id="KW-0964">Secreted</keyword>
<dbReference type="SMART" id="SM01045">
    <property type="entry name" value="BURP"/>
    <property type="match status" value="1"/>
</dbReference>
<dbReference type="AlphaFoldDB" id="A0AAD8HC49"/>
<dbReference type="EMBL" id="JAUIZM010000009">
    <property type="protein sequence ID" value="KAK1363325.1"/>
    <property type="molecule type" value="Genomic_DNA"/>
</dbReference>
<evidence type="ECO:0000256" key="4">
    <source>
        <dbReference type="ARBA" id="ARBA00022523"/>
    </source>
</evidence>
<organism evidence="8 9">
    <name type="scientific">Heracleum sosnowskyi</name>
    <dbReference type="NCBI Taxonomy" id="360622"/>
    <lineage>
        <taxon>Eukaryota</taxon>
        <taxon>Viridiplantae</taxon>
        <taxon>Streptophyta</taxon>
        <taxon>Embryophyta</taxon>
        <taxon>Tracheophyta</taxon>
        <taxon>Spermatophyta</taxon>
        <taxon>Magnoliopsida</taxon>
        <taxon>eudicotyledons</taxon>
        <taxon>Gunneridae</taxon>
        <taxon>Pentapetalae</taxon>
        <taxon>asterids</taxon>
        <taxon>campanulids</taxon>
        <taxon>Apiales</taxon>
        <taxon>Apiaceae</taxon>
        <taxon>Apioideae</taxon>
        <taxon>apioid superclade</taxon>
        <taxon>Tordylieae</taxon>
        <taxon>Tordyliinae</taxon>
        <taxon>Heracleum</taxon>
    </lineage>
</organism>
<keyword evidence="5" id="KW-0732">Signal</keyword>
<proteinExistence type="predicted"/>
<comment type="caution">
    <text evidence="8">The sequence shown here is derived from an EMBL/GenBank/DDBJ whole genome shotgun (WGS) entry which is preliminary data.</text>
</comment>
<evidence type="ECO:0000256" key="2">
    <source>
        <dbReference type="ARBA" id="ARBA00004271"/>
    </source>
</evidence>
<keyword evidence="6" id="KW-0325">Glycoprotein</keyword>
<reference evidence="8" key="2">
    <citation type="submission" date="2023-05" db="EMBL/GenBank/DDBJ databases">
        <authorList>
            <person name="Schelkunov M.I."/>
        </authorList>
    </citation>
    <scope>NUCLEOTIDE SEQUENCE</scope>
    <source>
        <strain evidence="8">Hsosn_3</strain>
        <tissue evidence="8">Leaf</tissue>
    </source>
</reference>
<keyword evidence="9" id="KW-1185">Reference proteome</keyword>
<dbReference type="Pfam" id="PF03181">
    <property type="entry name" value="BURP"/>
    <property type="match status" value="1"/>
</dbReference>
<dbReference type="GO" id="GO:0048046">
    <property type="term" value="C:apoplast"/>
    <property type="evidence" value="ECO:0007669"/>
    <property type="project" value="UniProtKB-SubCell"/>
</dbReference>
<sequence>MQLLKTATLLLFWFRFIVISYFSTVSLGATITTSSTLKTKENPFTAKASLIRYWNKHIYNNIPQPDFLLSKASPLSAVDTAFFTKLAAQKSLPAYISAFCSSANLFCITSYDHPNPKDSNFAIYNNKNFSNYGTGKLSGADTFKNYSDSGENIADSSFTRYSRSSIKHSERFTTYGTDANVGSANFTSYAAGAKGGSGDFKQYYRQTNVPDLRFTTYASEASQHNLSFKSYTDDTNSGTESFVNYAKKANANPVDFTTYGNNSNVVGSSFNSYSELSNAANDSFSSYADNGNHNANNFKNYGTGTHNGTDSFRNYRDKANVGDDTFQSYGKNSSYEKANFVNYGQTFNEGSDRFKEYGKGTTNQTSEFKVYGKNTTFKDYAHTGVTFKQYAKPHSNLSRGAMKFGGKFFRESMLKEGVVMKMPDIIDRMPKRSFLPQAITSKLPFSTRELNELKRVFGAADNSSMEHVLSNALVECERAPSPGESKRCVGSVEDMIDFAVSVLGHNVIARTTENVNGARKNIMVGKVRGINGGRVTKSVSCHQTLYPSLLYYCHSVPKVRVYTADILDVDSKAKINHGVAICHEDTSSWSPGHGAFVALGSSPGKIEVCHWIFENDLTWTTAD</sequence>
<gene>
    <name evidence="8" type="ORF">POM88_038886</name>
</gene>
<dbReference type="InterPro" id="IPR004873">
    <property type="entry name" value="BURP_dom"/>
</dbReference>
<evidence type="ECO:0000256" key="3">
    <source>
        <dbReference type="ARBA" id="ARBA00022512"/>
    </source>
</evidence>
<evidence type="ECO:0000256" key="5">
    <source>
        <dbReference type="ARBA" id="ARBA00022729"/>
    </source>
</evidence>
<evidence type="ECO:0000256" key="1">
    <source>
        <dbReference type="ARBA" id="ARBA00004191"/>
    </source>
</evidence>
<protein>
    <submittedName>
        <fullName evidence="8">Polygalacturonase 1 beta-like protein 3</fullName>
    </submittedName>
</protein>
<evidence type="ECO:0000259" key="7">
    <source>
        <dbReference type="PROSITE" id="PS51277"/>
    </source>
</evidence>
<name>A0AAD8HC49_9APIA</name>